<organism evidence="1 2">
    <name type="scientific">Halobacillus dabanensis</name>
    <dbReference type="NCBI Taxonomy" id="240302"/>
    <lineage>
        <taxon>Bacteria</taxon>
        <taxon>Bacillati</taxon>
        <taxon>Bacillota</taxon>
        <taxon>Bacilli</taxon>
        <taxon>Bacillales</taxon>
        <taxon>Bacillaceae</taxon>
        <taxon>Halobacillus</taxon>
    </lineage>
</organism>
<gene>
    <name evidence="1" type="ORF">SAMN04487936_112124</name>
</gene>
<proteinExistence type="predicted"/>
<evidence type="ECO:0000313" key="1">
    <source>
        <dbReference type="EMBL" id="SFK38445.1"/>
    </source>
</evidence>
<dbReference type="RefSeq" id="WP_075037864.1">
    <property type="nucleotide sequence ID" value="NZ_FOSB01000012.1"/>
</dbReference>
<dbReference type="EMBL" id="FOSB01000012">
    <property type="protein sequence ID" value="SFK38445.1"/>
    <property type="molecule type" value="Genomic_DNA"/>
</dbReference>
<accession>A0A1I3Z317</accession>
<dbReference type="Gene3D" id="1.20.1260.10">
    <property type="match status" value="2"/>
</dbReference>
<name>A0A1I3Z317_HALDA</name>
<dbReference type="OrthoDB" id="1675670at2"/>
<dbReference type="Pfam" id="PF11553">
    <property type="entry name" value="DUF3231"/>
    <property type="match status" value="2"/>
</dbReference>
<protein>
    <recommendedName>
        <fullName evidence="3">DUF3231 family protein</fullName>
    </recommendedName>
</protein>
<sequence length="336" mass="37816">MKISHNANLTSSEQANLWNTYIADTLSLCVLKHFLATNHTPEIDTILKYGISISENHLQEITTIFTSENIPVPHGFNEKDVDLNAPKLWSDTYYLRYLEYMGRTGLSTYSLAKSIATRKDIRVLFKKWIDQTDRLFDMVTDLSLEKGVYVRPPYTAYPTEVSYVDDERFLGGIVGEKRPLLNVEIAHLGTNIEVNNVGKTLLLGFSQVAQSKKLREYFKKGYDIAGKHVSVFLDLLKKNNTSHPSSWDGEVTASTNSPFSDKLLLFHTNMIGAVGLADYGTALSASLRKDLGLSYSRLIAENAQYGNEGAKLLINNGWMEKPPSTIDRKKLQKKPK</sequence>
<evidence type="ECO:0008006" key="3">
    <source>
        <dbReference type="Google" id="ProtNLM"/>
    </source>
</evidence>
<dbReference type="Proteomes" id="UP000183557">
    <property type="component" value="Unassembled WGS sequence"/>
</dbReference>
<dbReference type="InterPro" id="IPR021617">
    <property type="entry name" value="DUF3231"/>
</dbReference>
<dbReference type="InterPro" id="IPR012347">
    <property type="entry name" value="Ferritin-like"/>
</dbReference>
<keyword evidence="2" id="KW-1185">Reference proteome</keyword>
<dbReference type="AlphaFoldDB" id="A0A1I3Z317"/>
<evidence type="ECO:0000313" key="2">
    <source>
        <dbReference type="Proteomes" id="UP000183557"/>
    </source>
</evidence>
<reference evidence="2" key="1">
    <citation type="submission" date="2016-10" db="EMBL/GenBank/DDBJ databases">
        <authorList>
            <person name="Varghese N."/>
            <person name="Submissions S."/>
        </authorList>
    </citation>
    <scope>NUCLEOTIDE SEQUENCE [LARGE SCALE GENOMIC DNA]</scope>
    <source>
        <strain evidence="2">CGMCC 1.3704</strain>
    </source>
</reference>